<dbReference type="EMBL" id="CP036349">
    <property type="protein sequence ID" value="QDV73776.1"/>
    <property type="molecule type" value="Genomic_DNA"/>
</dbReference>
<dbReference type="AlphaFoldDB" id="A0A518K7M0"/>
<dbReference type="Pfam" id="PF04972">
    <property type="entry name" value="BON"/>
    <property type="match status" value="1"/>
</dbReference>
<dbReference type="KEGG" id="bmei:Spa11_19750"/>
<dbReference type="RefSeq" id="WP_145111348.1">
    <property type="nucleotide sequence ID" value="NZ_CP036349.1"/>
</dbReference>
<reference evidence="2 3" key="1">
    <citation type="submission" date="2019-02" db="EMBL/GenBank/DDBJ databases">
        <title>Deep-cultivation of Planctomycetes and their phenomic and genomic characterization uncovers novel biology.</title>
        <authorList>
            <person name="Wiegand S."/>
            <person name="Jogler M."/>
            <person name="Boedeker C."/>
            <person name="Pinto D."/>
            <person name="Vollmers J."/>
            <person name="Rivas-Marin E."/>
            <person name="Kohn T."/>
            <person name="Peeters S.H."/>
            <person name="Heuer A."/>
            <person name="Rast P."/>
            <person name="Oberbeckmann S."/>
            <person name="Bunk B."/>
            <person name="Jeske O."/>
            <person name="Meyerdierks A."/>
            <person name="Storesund J.E."/>
            <person name="Kallscheuer N."/>
            <person name="Luecker S."/>
            <person name="Lage O.M."/>
            <person name="Pohl T."/>
            <person name="Merkel B.J."/>
            <person name="Hornburger P."/>
            <person name="Mueller R.-W."/>
            <person name="Bruemmer F."/>
            <person name="Labrenz M."/>
            <person name="Spormann A.M."/>
            <person name="Op den Camp H."/>
            <person name="Overmann J."/>
            <person name="Amann R."/>
            <person name="Jetten M.S.M."/>
            <person name="Mascher T."/>
            <person name="Medema M.H."/>
            <person name="Devos D.P."/>
            <person name="Kaster A.-K."/>
            <person name="Ovreas L."/>
            <person name="Rohde M."/>
            <person name="Galperin M.Y."/>
            <person name="Jogler C."/>
        </authorList>
    </citation>
    <scope>NUCLEOTIDE SEQUENCE [LARGE SCALE GENOMIC DNA]</scope>
    <source>
        <strain evidence="2 3">Spa11</strain>
    </source>
</reference>
<protein>
    <recommendedName>
        <fullName evidence="1">BON domain-containing protein</fullName>
    </recommendedName>
</protein>
<evidence type="ECO:0000313" key="2">
    <source>
        <dbReference type="EMBL" id="QDV73776.1"/>
    </source>
</evidence>
<dbReference type="Gene3D" id="3.30.1340.30">
    <property type="match status" value="1"/>
</dbReference>
<evidence type="ECO:0000259" key="1">
    <source>
        <dbReference type="Pfam" id="PF04972"/>
    </source>
</evidence>
<proteinExistence type="predicted"/>
<evidence type="ECO:0000313" key="3">
    <source>
        <dbReference type="Proteomes" id="UP000316426"/>
    </source>
</evidence>
<dbReference type="InterPro" id="IPR007055">
    <property type="entry name" value="BON_dom"/>
</dbReference>
<keyword evidence="3" id="KW-1185">Reference proteome</keyword>
<name>A0A518K7M0_9BACT</name>
<gene>
    <name evidence="2" type="ORF">Spa11_19750</name>
</gene>
<dbReference type="Proteomes" id="UP000316426">
    <property type="component" value="Chromosome"/>
</dbReference>
<accession>A0A518K7M0</accession>
<sequence length="81" mass="9153">MDNKQRVLAAMFQSSGYAELGKLEIDFTEHGRVLVLRGRVSSYYIKQRAQEIGKLMEGVQQIVNKLGVVVRMPLAETGRRS</sequence>
<organism evidence="2 3">
    <name type="scientific">Botrimarina mediterranea</name>
    <dbReference type="NCBI Taxonomy" id="2528022"/>
    <lineage>
        <taxon>Bacteria</taxon>
        <taxon>Pseudomonadati</taxon>
        <taxon>Planctomycetota</taxon>
        <taxon>Planctomycetia</taxon>
        <taxon>Pirellulales</taxon>
        <taxon>Lacipirellulaceae</taxon>
        <taxon>Botrimarina</taxon>
    </lineage>
</organism>
<feature type="domain" description="BON" evidence="1">
    <location>
        <begin position="21"/>
        <end position="68"/>
    </location>
</feature>